<dbReference type="RefSeq" id="WP_248590923.1">
    <property type="nucleotide sequence ID" value="NZ_CP051627.1"/>
</dbReference>
<dbReference type="Gene3D" id="3.50.50.60">
    <property type="entry name" value="FAD/NAD(P)-binding domain"/>
    <property type="match status" value="3"/>
</dbReference>
<dbReference type="Pfam" id="PF17885">
    <property type="entry name" value="Smoa_sbd"/>
    <property type="match status" value="1"/>
</dbReference>
<dbReference type="SUPFAM" id="SSF51905">
    <property type="entry name" value="FAD/NAD(P)-binding domain"/>
    <property type="match status" value="1"/>
</dbReference>
<dbReference type="InterPro" id="IPR036188">
    <property type="entry name" value="FAD/NAD-bd_sf"/>
</dbReference>
<evidence type="ECO:0000313" key="2">
    <source>
        <dbReference type="EMBL" id="UPT22436.1"/>
    </source>
</evidence>
<evidence type="ECO:0000259" key="1">
    <source>
        <dbReference type="Pfam" id="PF17885"/>
    </source>
</evidence>
<sequence length="415" mass="45138">MRRILIVGAGQAGLQLGLCLLQHDYDVTIMTARTAQEVASGRAVSVQLLTGSHVALERAHGLDLWTAEVPQIRGHHVRGSGEAEGPAYDWVGYYREPSLSVDERVKMSVWLDLFEQMGGRVVVHPVTTSDLDHLVGMYDLTVIAAGQSGLAEMFPVTDAWMRPLARTSITAIAYVTAVEDDPYADIMTSGRVPGLGQLTTHPSYSLHGPCRLIAISGPSTSGLGSWPTRMRPQQQLDLMLEAMRDHLPHLYEVYGGVRLVDRRAVTMDYSPPLMRDPVAVLPSGGKVLGIGDTVIAPLPAFGQNANNECRSADLCLKAILEHGDRPFDEDFMRAVFAGFREFAMPFYRDLAVLFGTVPPHLREVLAAGSTCQAVADRFVQGFDDPVDMASWLVDERTARAFLTEAAGAQPAGGTR</sequence>
<gene>
    <name evidence="2" type="ORF">FOF52_16905</name>
</gene>
<evidence type="ECO:0000313" key="3">
    <source>
        <dbReference type="Proteomes" id="UP000832041"/>
    </source>
</evidence>
<reference evidence="2 3" key="1">
    <citation type="submission" date="2020-04" db="EMBL/GenBank/DDBJ databases">
        <title>Thermobifida alba genome sequencing and assembly.</title>
        <authorList>
            <person name="Luzics S."/>
            <person name="Horvath B."/>
            <person name="Nagy I."/>
            <person name="Toth A."/>
            <person name="Nagy I."/>
            <person name="Kukolya J."/>
        </authorList>
    </citation>
    <scope>NUCLEOTIDE SEQUENCE [LARGE SCALE GENOMIC DNA]</scope>
    <source>
        <strain evidence="2 3">DSM 43795</strain>
    </source>
</reference>
<feature type="domain" description="Styrene monooxygenase StyA putative substrate binding" evidence="1">
    <location>
        <begin position="146"/>
        <end position="252"/>
    </location>
</feature>
<proteinExistence type="predicted"/>
<accession>A0ABY4L455</accession>
<protein>
    <submittedName>
        <fullName evidence="2">FAD-binding oxidoreductase</fullName>
    </submittedName>
</protein>
<name>A0ABY4L455_THEAE</name>
<dbReference type="InterPro" id="IPR041654">
    <property type="entry name" value="StyA_sbd"/>
</dbReference>
<organism evidence="2 3">
    <name type="scientific">Thermobifida alba</name>
    <name type="common">Thermomonospora alba</name>
    <dbReference type="NCBI Taxonomy" id="53522"/>
    <lineage>
        <taxon>Bacteria</taxon>
        <taxon>Bacillati</taxon>
        <taxon>Actinomycetota</taxon>
        <taxon>Actinomycetes</taxon>
        <taxon>Streptosporangiales</taxon>
        <taxon>Nocardiopsidaceae</taxon>
        <taxon>Thermobifida</taxon>
    </lineage>
</organism>
<dbReference type="Proteomes" id="UP000832041">
    <property type="component" value="Chromosome"/>
</dbReference>
<keyword evidence="3" id="KW-1185">Reference proteome</keyword>
<dbReference type="EMBL" id="CP051627">
    <property type="protein sequence ID" value="UPT22436.1"/>
    <property type="molecule type" value="Genomic_DNA"/>
</dbReference>